<comment type="caution">
    <text evidence="5">The sequence shown here is derived from an EMBL/GenBank/DDBJ whole genome shotgun (WGS) entry which is preliminary data.</text>
</comment>
<dbReference type="GO" id="GO:0042274">
    <property type="term" value="P:ribosomal small subunit biogenesis"/>
    <property type="evidence" value="ECO:0007669"/>
    <property type="project" value="TreeGrafter"/>
</dbReference>
<feature type="region of interest" description="Disordered" evidence="3">
    <location>
        <begin position="1"/>
        <end position="54"/>
    </location>
</feature>
<keyword evidence="6" id="KW-1185">Reference proteome</keyword>
<gene>
    <name evidence="5" type="ORF">SNE40_009869</name>
</gene>
<feature type="compositionally biased region" description="Polar residues" evidence="3">
    <location>
        <begin position="88"/>
        <end position="102"/>
    </location>
</feature>
<reference evidence="5 6" key="1">
    <citation type="submission" date="2024-01" db="EMBL/GenBank/DDBJ databases">
        <title>The genome of the rayed Mediterranean limpet Patella caerulea (Linnaeus, 1758).</title>
        <authorList>
            <person name="Anh-Thu Weber A."/>
            <person name="Halstead-Nussloch G."/>
        </authorList>
    </citation>
    <scope>NUCLEOTIDE SEQUENCE [LARGE SCALE GENOMIC DNA]</scope>
    <source>
        <strain evidence="5">AATW-2023a</strain>
        <tissue evidence="5">Whole specimen</tissue>
    </source>
</reference>
<organism evidence="5 6">
    <name type="scientific">Patella caerulea</name>
    <name type="common">Rayed Mediterranean limpet</name>
    <dbReference type="NCBI Taxonomy" id="87958"/>
    <lineage>
        <taxon>Eukaryota</taxon>
        <taxon>Metazoa</taxon>
        <taxon>Spiralia</taxon>
        <taxon>Lophotrochozoa</taxon>
        <taxon>Mollusca</taxon>
        <taxon>Gastropoda</taxon>
        <taxon>Patellogastropoda</taxon>
        <taxon>Patelloidea</taxon>
        <taxon>Patellidae</taxon>
        <taxon>Patella</taxon>
    </lineage>
</organism>
<sequence length="219" mass="24250">MEDNASSKPGVKGSNGRIKRTAEWWNNQKEQTGRRTSGRLVQQAKTTTATTTTYTQEKPKVQLQIRQGNKPTVLHIVKTKLPPGAKRLSNTSKDTSINQGNDTKGKAKAPHVNGKTVNHKSPVTNHIKSNFQLLISNLALDVTKEQLEEHFRKTGGVKSIQIPKEKGQDTGKGIAYIDFKSRISHGIALRLHHTTMGGKQISVQFSPNIISKSKKRKSK</sequence>
<keyword evidence="1 2" id="KW-0694">RNA-binding</keyword>
<dbReference type="Gene3D" id="3.30.70.330">
    <property type="match status" value="1"/>
</dbReference>
<evidence type="ECO:0000313" key="6">
    <source>
        <dbReference type="Proteomes" id="UP001347796"/>
    </source>
</evidence>
<feature type="domain" description="RRM" evidence="4">
    <location>
        <begin position="131"/>
        <end position="208"/>
    </location>
</feature>
<dbReference type="SMART" id="SM00360">
    <property type="entry name" value="RRM"/>
    <property type="match status" value="1"/>
</dbReference>
<feature type="region of interest" description="Disordered" evidence="3">
    <location>
        <begin position="83"/>
        <end position="122"/>
    </location>
</feature>
<dbReference type="Pfam" id="PF00076">
    <property type="entry name" value="RRM_1"/>
    <property type="match status" value="1"/>
</dbReference>
<dbReference type="InterPro" id="IPR000504">
    <property type="entry name" value="RRM_dom"/>
</dbReference>
<evidence type="ECO:0000256" key="2">
    <source>
        <dbReference type="PROSITE-ProRule" id="PRU00176"/>
    </source>
</evidence>
<dbReference type="SUPFAM" id="SSF54928">
    <property type="entry name" value="RNA-binding domain, RBD"/>
    <property type="match status" value="1"/>
</dbReference>
<dbReference type="InterPro" id="IPR012677">
    <property type="entry name" value="Nucleotide-bd_a/b_plait_sf"/>
</dbReference>
<evidence type="ECO:0000313" key="5">
    <source>
        <dbReference type="EMBL" id="KAK6182111.1"/>
    </source>
</evidence>
<protein>
    <recommendedName>
        <fullName evidence="4">RRM domain-containing protein</fullName>
    </recommendedName>
</protein>
<evidence type="ECO:0000256" key="1">
    <source>
        <dbReference type="ARBA" id="ARBA00022884"/>
    </source>
</evidence>
<accession>A0AAN8PZ46</accession>
<dbReference type="AlphaFoldDB" id="A0AAN8PZ46"/>
<evidence type="ECO:0000256" key="3">
    <source>
        <dbReference type="SAM" id="MobiDB-lite"/>
    </source>
</evidence>
<dbReference type="EMBL" id="JAZGQO010000007">
    <property type="protein sequence ID" value="KAK6182111.1"/>
    <property type="molecule type" value="Genomic_DNA"/>
</dbReference>
<dbReference type="Proteomes" id="UP001347796">
    <property type="component" value="Unassembled WGS sequence"/>
</dbReference>
<dbReference type="InterPro" id="IPR035979">
    <property type="entry name" value="RBD_domain_sf"/>
</dbReference>
<name>A0AAN8PZ46_PATCE</name>
<evidence type="ECO:0000259" key="4">
    <source>
        <dbReference type="PROSITE" id="PS50102"/>
    </source>
</evidence>
<dbReference type="PROSITE" id="PS50102">
    <property type="entry name" value="RRM"/>
    <property type="match status" value="1"/>
</dbReference>
<dbReference type="GO" id="GO:0019843">
    <property type="term" value="F:rRNA binding"/>
    <property type="evidence" value="ECO:0007669"/>
    <property type="project" value="TreeGrafter"/>
</dbReference>
<proteinExistence type="predicted"/>
<dbReference type="PANTHER" id="PTHR23236">
    <property type="entry name" value="EUKARYOTIC TRANSLATION INITIATION FACTOR 4B/4H"/>
    <property type="match status" value="1"/>
</dbReference>
<dbReference type="PANTHER" id="PTHR23236:SF51">
    <property type="entry name" value="NUCLEOLAR PROTEIN 6"/>
    <property type="match status" value="1"/>
</dbReference>
<dbReference type="GO" id="GO:0005730">
    <property type="term" value="C:nucleolus"/>
    <property type="evidence" value="ECO:0007669"/>
    <property type="project" value="TreeGrafter"/>
</dbReference>